<evidence type="ECO:0000313" key="2">
    <source>
        <dbReference type="EnsemblMetazoa" id="Aqu2.1.02880_001"/>
    </source>
</evidence>
<proteinExistence type="predicted"/>
<accession>A0A1X7SLC5</accession>
<reference evidence="2" key="1">
    <citation type="submission" date="2017-05" db="UniProtKB">
        <authorList>
            <consortium name="EnsemblMetazoa"/>
        </authorList>
    </citation>
    <scope>IDENTIFICATION</scope>
</reference>
<organism evidence="2">
    <name type="scientific">Amphimedon queenslandica</name>
    <name type="common">Sponge</name>
    <dbReference type="NCBI Taxonomy" id="400682"/>
    <lineage>
        <taxon>Eukaryota</taxon>
        <taxon>Metazoa</taxon>
        <taxon>Porifera</taxon>
        <taxon>Demospongiae</taxon>
        <taxon>Heteroscleromorpha</taxon>
        <taxon>Haplosclerida</taxon>
        <taxon>Niphatidae</taxon>
        <taxon>Amphimedon</taxon>
    </lineage>
</organism>
<feature type="region of interest" description="Disordered" evidence="1">
    <location>
        <begin position="235"/>
        <end position="267"/>
    </location>
</feature>
<sequence>MSDYTETTKHYCLKTGPSYKLISNWLQRKSKTRKAKIVGSCQIQTECIKPVPKRRSSVALSIEPGSNDEPHWKRHHDFSRRIATVARYYVLRAGGLTKYIDDGLELKNPPNLRNEPQVSGININDGNHLASNLIEVRWIVAHFDMLVPHFHIENIINAKDENVPFGITSEMIIIDHHFYKAWHITSVLSITNEGQHCIGDSARRVWHFISDVQVMVNRYHFEKEEYFQDYYFMPSTPELPQDDDEEDDSEEENDLTARVQSIAISKK</sequence>
<name>A0A1X7SLC5_AMPQE</name>
<protein>
    <submittedName>
        <fullName evidence="2">Uncharacterized protein</fullName>
    </submittedName>
</protein>
<dbReference type="AlphaFoldDB" id="A0A1X7SLC5"/>
<feature type="compositionally biased region" description="Polar residues" evidence="1">
    <location>
        <begin position="258"/>
        <end position="267"/>
    </location>
</feature>
<dbReference type="InParanoid" id="A0A1X7SLC5"/>
<evidence type="ECO:0000256" key="1">
    <source>
        <dbReference type="SAM" id="MobiDB-lite"/>
    </source>
</evidence>
<feature type="compositionally biased region" description="Acidic residues" evidence="1">
    <location>
        <begin position="240"/>
        <end position="254"/>
    </location>
</feature>
<dbReference type="EnsemblMetazoa" id="Aqu2.1.02880_001">
    <property type="protein sequence ID" value="Aqu2.1.02880_001"/>
    <property type="gene ID" value="Aqu2.1.02880"/>
</dbReference>